<evidence type="ECO:0000313" key="2">
    <source>
        <dbReference type="Proteomes" id="UP000467635"/>
    </source>
</evidence>
<dbReference type="AlphaFoldDB" id="A0A7X2MF73"/>
<accession>A0A7X2MF73</accession>
<gene>
    <name evidence="1" type="ORF">GKC33_06690</name>
</gene>
<comment type="caution">
    <text evidence="1">The sequence shown here is derived from an EMBL/GenBank/DDBJ whole genome shotgun (WGS) entry which is preliminary data.</text>
</comment>
<organism evidence="1 2">
    <name type="scientific">Ligilactobacillus salivarius</name>
    <dbReference type="NCBI Taxonomy" id="1624"/>
    <lineage>
        <taxon>Bacteria</taxon>
        <taxon>Bacillati</taxon>
        <taxon>Bacillota</taxon>
        <taxon>Bacilli</taxon>
        <taxon>Lactobacillales</taxon>
        <taxon>Lactobacillaceae</taxon>
        <taxon>Ligilactobacillus</taxon>
    </lineage>
</organism>
<name>A0A7X2MF73_9LACO</name>
<dbReference type="Proteomes" id="UP000467635">
    <property type="component" value="Unassembled WGS sequence"/>
</dbReference>
<proteinExistence type="predicted"/>
<protein>
    <submittedName>
        <fullName evidence="1">Uncharacterized protein</fullName>
    </submittedName>
</protein>
<evidence type="ECO:0000313" key="1">
    <source>
        <dbReference type="EMBL" id="MSE08400.1"/>
    </source>
</evidence>
<sequence length="17" mass="2011">MRDMVQNHILQIVSLLT</sequence>
<dbReference type="EMBL" id="WKKX01000262">
    <property type="protein sequence ID" value="MSE08400.1"/>
    <property type="molecule type" value="Genomic_DNA"/>
</dbReference>
<reference evidence="1 2" key="1">
    <citation type="submission" date="2019-11" db="EMBL/GenBank/DDBJ databases">
        <title>Draft Genome Sequence of Plant Growth-Promoting Rhizosphere-Associated Bacteria.</title>
        <authorList>
            <person name="Vasilyev I.Y."/>
            <person name="Radchenko V."/>
            <person name="Ilnitskaya E.V."/>
        </authorList>
    </citation>
    <scope>NUCLEOTIDE SEQUENCE [LARGE SCALE GENOMIC DNA]</scope>
    <source>
        <strain evidence="1 2">VRA_01-1sq_f</strain>
    </source>
</reference>
<feature type="non-terminal residue" evidence="1">
    <location>
        <position position="17"/>
    </location>
</feature>